<reference evidence="2 3" key="1">
    <citation type="submission" date="2018-05" db="EMBL/GenBank/DDBJ databases">
        <title>Complete genome sequence of Megasphaera sp. AJH120T, isolated from the ceca of a chicken.</title>
        <authorList>
            <person name="Maki J."/>
            <person name="Looft T."/>
        </authorList>
    </citation>
    <scope>NUCLEOTIDE SEQUENCE [LARGE SCALE GENOMIC DNA]</scope>
    <source>
        <strain evidence="2 3">AJH120</strain>
    </source>
</reference>
<accession>A0A346AX56</accession>
<evidence type="ECO:0000256" key="1">
    <source>
        <dbReference type="SAM" id="Phobius"/>
    </source>
</evidence>
<gene>
    <name evidence="2" type="ORF">DKB62_02045</name>
</gene>
<dbReference type="AlphaFoldDB" id="A0A346AX56"/>
<organism evidence="2 3">
    <name type="scientific">Megasphaera stantonii</name>
    <dbReference type="NCBI Taxonomy" id="2144175"/>
    <lineage>
        <taxon>Bacteria</taxon>
        <taxon>Bacillati</taxon>
        <taxon>Bacillota</taxon>
        <taxon>Negativicutes</taxon>
        <taxon>Veillonellales</taxon>
        <taxon>Veillonellaceae</taxon>
        <taxon>Megasphaera</taxon>
    </lineage>
</organism>
<dbReference type="EMBL" id="CP029462">
    <property type="protein sequence ID" value="AXL20449.1"/>
    <property type="molecule type" value="Genomic_DNA"/>
</dbReference>
<evidence type="ECO:0000313" key="3">
    <source>
        <dbReference type="Proteomes" id="UP000254337"/>
    </source>
</evidence>
<evidence type="ECO:0008006" key="4">
    <source>
        <dbReference type="Google" id="ProtNLM"/>
    </source>
</evidence>
<name>A0A346AX56_9FIRM</name>
<proteinExistence type="predicted"/>
<sequence length="131" mass="14378">MKRKSSWPLRPAVSASNKKNGFLLADAVTASVIGILLFTPALMLTAQAVSAYRQARHIIGAAAAGRSEMEELRGEDRNFSLQKEVTGPRGTYTLRSQAENVDGLYIRYRVEVQDPDGGVHVFIRLAESEES</sequence>
<dbReference type="RefSeq" id="WP_095629835.1">
    <property type="nucleotide sequence ID" value="NZ_CAUWMV010000001.1"/>
</dbReference>
<keyword evidence="1" id="KW-0472">Membrane</keyword>
<feature type="transmembrane region" description="Helical" evidence="1">
    <location>
        <begin position="21"/>
        <end position="44"/>
    </location>
</feature>
<dbReference type="Proteomes" id="UP000254337">
    <property type="component" value="Chromosome"/>
</dbReference>
<keyword evidence="3" id="KW-1185">Reference proteome</keyword>
<evidence type="ECO:0000313" key="2">
    <source>
        <dbReference type="EMBL" id="AXL20449.1"/>
    </source>
</evidence>
<dbReference type="KEGG" id="meg:DKB62_02045"/>
<keyword evidence="1" id="KW-1133">Transmembrane helix</keyword>
<protein>
    <recommendedName>
        <fullName evidence="4">Type II secretion system protein</fullName>
    </recommendedName>
</protein>
<keyword evidence="1" id="KW-0812">Transmembrane</keyword>